<protein>
    <recommendedName>
        <fullName evidence="1">Glucosamine/galactosamine-6-phosphate isomerase domain-containing protein</fullName>
    </recommendedName>
</protein>
<sequence length="234" mass="26640">MLNQIKSSKDKIWQDAADCLLSKLKKTNIRKKRCLLLLSGGSSVNIYSRLAEYIKRSQFNSENLAVGQVDERIRPDKQEEINFEMIKESGIVSVLTGKNIPFYRIPQENSLPESADFYSAQLSKLFNQYDFHMAVLGIGSDGHTAGLLPGYQKMWDKNRFAVGYKNRGQFRHRITITPKAVKLLDYALFVAAGAEKREVLKKIIQNNENDLNLLPGMVIHNIKTADLLTDIQNY</sequence>
<comment type="caution">
    <text evidence="2">The sequence shown here is derived from an EMBL/GenBank/DDBJ whole genome shotgun (WGS) entry which is preliminary data.</text>
</comment>
<dbReference type="InterPro" id="IPR037171">
    <property type="entry name" value="NagB/RpiA_transferase-like"/>
</dbReference>
<feature type="domain" description="Glucosamine/galactosamine-6-phosphate isomerase" evidence="1">
    <location>
        <begin position="8"/>
        <end position="220"/>
    </location>
</feature>
<organism evidence="2 3">
    <name type="scientific">Candidatus Gottesmanbacteria bacterium RIFCSPHIGHO2_01_FULL_40_15</name>
    <dbReference type="NCBI Taxonomy" id="1798376"/>
    <lineage>
        <taxon>Bacteria</taxon>
        <taxon>Candidatus Gottesmaniibacteriota</taxon>
    </lineage>
</organism>
<accession>A0A1F5Z6A5</accession>
<dbReference type="Gene3D" id="3.40.50.1360">
    <property type="match status" value="1"/>
</dbReference>
<evidence type="ECO:0000259" key="1">
    <source>
        <dbReference type="Pfam" id="PF01182"/>
    </source>
</evidence>
<dbReference type="SUPFAM" id="SSF100950">
    <property type="entry name" value="NagB/RpiA/CoA transferase-like"/>
    <property type="match status" value="1"/>
</dbReference>
<dbReference type="EMBL" id="MFJF01000006">
    <property type="protein sequence ID" value="OGG07933.1"/>
    <property type="molecule type" value="Genomic_DNA"/>
</dbReference>
<evidence type="ECO:0000313" key="2">
    <source>
        <dbReference type="EMBL" id="OGG07933.1"/>
    </source>
</evidence>
<gene>
    <name evidence="2" type="ORF">A2777_00065</name>
</gene>
<dbReference type="Pfam" id="PF01182">
    <property type="entry name" value="Glucosamine_iso"/>
    <property type="match status" value="1"/>
</dbReference>
<dbReference type="InterPro" id="IPR006148">
    <property type="entry name" value="Glc/Gal-6P_isomerase"/>
</dbReference>
<name>A0A1F5Z6A5_9BACT</name>
<dbReference type="PANTHER" id="PTHR11054:SF0">
    <property type="entry name" value="6-PHOSPHOGLUCONOLACTONASE"/>
    <property type="match status" value="1"/>
</dbReference>
<dbReference type="GO" id="GO:0005975">
    <property type="term" value="P:carbohydrate metabolic process"/>
    <property type="evidence" value="ECO:0007669"/>
    <property type="project" value="InterPro"/>
</dbReference>
<dbReference type="InterPro" id="IPR039104">
    <property type="entry name" value="6PGL"/>
</dbReference>
<dbReference type="PANTHER" id="PTHR11054">
    <property type="entry name" value="6-PHOSPHOGLUCONOLACTONASE"/>
    <property type="match status" value="1"/>
</dbReference>
<proteinExistence type="predicted"/>
<dbReference type="AlphaFoldDB" id="A0A1F5Z6A5"/>
<evidence type="ECO:0000313" key="3">
    <source>
        <dbReference type="Proteomes" id="UP000177354"/>
    </source>
</evidence>
<reference evidence="2 3" key="1">
    <citation type="journal article" date="2016" name="Nat. Commun.">
        <title>Thousands of microbial genomes shed light on interconnected biogeochemical processes in an aquifer system.</title>
        <authorList>
            <person name="Anantharaman K."/>
            <person name="Brown C.T."/>
            <person name="Hug L.A."/>
            <person name="Sharon I."/>
            <person name="Castelle C.J."/>
            <person name="Probst A.J."/>
            <person name="Thomas B.C."/>
            <person name="Singh A."/>
            <person name="Wilkins M.J."/>
            <person name="Karaoz U."/>
            <person name="Brodie E.L."/>
            <person name="Williams K.H."/>
            <person name="Hubbard S.S."/>
            <person name="Banfield J.F."/>
        </authorList>
    </citation>
    <scope>NUCLEOTIDE SEQUENCE [LARGE SCALE GENOMIC DNA]</scope>
</reference>
<dbReference type="Proteomes" id="UP000177354">
    <property type="component" value="Unassembled WGS sequence"/>
</dbReference>